<comment type="caution">
    <text evidence="5">The sequence shown here is derived from an EMBL/GenBank/DDBJ whole genome shotgun (WGS) entry which is preliminary data.</text>
</comment>
<name>A0A8S1H2E0_9PELO</name>
<dbReference type="InterPro" id="IPR020471">
    <property type="entry name" value="AKR"/>
</dbReference>
<dbReference type="AlphaFoldDB" id="A0A8S1H2E0"/>
<feature type="binding site" evidence="2">
    <location>
        <position position="130"/>
    </location>
    <ligand>
        <name>substrate</name>
    </ligand>
</feature>
<dbReference type="Proteomes" id="UP000835052">
    <property type="component" value="Unassembled WGS sequence"/>
</dbReference>
<keyword evidence="6" id="KW-1185">Reference proteome</keyword>
<evidence type="ECO:0000256" key="1">
    <source>
        <dbReference type="PIRSR" id="PIRSR000097-1"/>
    </source>
</evidence>
<accession>A0A8S1H2E0</accession>
<dbReference type="PROSITE" id="PS00798">
    <property type="entry name" value="ALDOKETO_REDUCTASE_1"/>
    <property type="match status" value="1"/>
</dbReference>
<sequence>MAHFAVLSTWRAQPAKMTKIPTVKLSNGVEMPIIGLGTWQSSPEEVKAAVKAAVHLGYRLIDTAAVYQNEEAIGDAVHELIEESVVKREDLFITTKAWTSDLGSKEALESALRGSLKKLRLEKVDLYLAHMPAAFNADCSQHLKDVSVEDVWAAFEHVYNLGLTRAIGVSNWSDEQIERVQKIAKVPIHNSQDELHLYFAQHKHQEVCKKHNISLTSYATLGSPGRVNFSLPGGQKLNWAPAPSELEDANVKALAEKYHKSPAQILLRYALDRDIAIIPKSVNESRIKENFALFDFKLTQDEIKKLESAGHNQRLFLQDFMIDHPEDPFKNERH</sequence>
<dbReference type="SUPFAM" id="SSF51430">
    <property type="entry name" value="NAD(P)-linked oxidoreductase"/>
    <property type="match status" value="1"/>
</dbReference>
<dbReference type="PRINTS" id="PR00069">
    <property type="entry name" value="ALDKETRDTASE"/>
</dbReference>
<reference evidence="5" key="1">
    <citation type="submission" date="2020-10" db="EMBL/GenBank/DDBJ databases">
        <authorList>
            <person name="Kikuchi T."/>
        </authorList>
    </citation>
    <scope>NUCLEOTIDE SEQUENCE</scope>
    <source>
        <strain evidence="5">NKZ352</strain>
    </source>
</reference>
<evidence type="ECO:0000259" key="4">
    <source>
        <dbReference type="Pfam" id="PF00248"/>
    </source>
</evidence>
<feature type="active site" description="Proton donor" evidence="1">
    <location>
        <position position="67"/>
    </location>
</feature>
<dbReference type="EMBL" id="CAJGYM010000010">
    <property type="protein sequence ID" value="CAD6189443.1"/>
    <property type="molecule type" value="Genomic_DNA"/>
</dbReference>
<gene>
    <name evidence="5" type="ORF">CAUJ_LOCUS5362</name>
</gene>
<evidence type="ECO:0000313" key="6">
    <source>
        <dbReference type="Proteomes" id="UP000835052"/>
    </source>
</evidence>
<dbReference type="FunFam" id="3.20.20.100:FF:000029">
    <property type="entry name" value="Aldo-keto reductase"/>
    <property type="match status" value="1"/>
</dbReference>
<proteinExistence type="predicted"/>
<dbReference type="GO" id="GO:0016491">
    <property type="term" value="F:oxidoreductase activity"/>
    <property type="evidence" value="ECO:0007669"/>
    <property type="project" value="InterPro"/>
</dbReference>
<organism evidence="5 6">
    <name type="scientific">Caenorhabditis auriculariae</name>
    <dbReference type="NCBI Taxonomy" id="2777116"/>
    <lineage>
        <taxon>Eukaryota</taxon>
        <taxon>Metazoa</taxon>
        <taxon>Ecdysozoa</taxon>
        <taxon>Nematoda</taxon>
        <taxon>Chromadorea</taxon>
        <taxon>Rhabditida</taxon>
        <taxon>Rhabditina</taxon>
        <taxon>Rhabditomorpha</taxon>
        <taxon>Rhabditoidea</taxon>
        <taxon>Rhabditidae</taxon>
        <taxon>Peloderinae</taxon>
        <taxon>Caenorhabditis</taxon>
    </lineage>
</organism>
<feature type="site" description="Lowers pKa of active site Tyr" evidence="3">
    <location>
        <position position="96"/>
    </location>
</feature>
<dbReference type="PIRSF" id="PIRSF000097">
    <property type="entry name" value="AKR"/>
    <property type="match status" value="1"/>
</dbReference>
<dbReference type="InterPro" id="IPR018170">
    <property type="entry name" value="Aldo/ket_reductase_CS"/>
</dbReference>
<dbReference type="InterPro" id="IPR023210">
    <property type="entry name" value="NADP_OxRdtase_dom"/>
</dbReference>
<evidence type="ECO:0000256" key="3">
    <source>
        <dbReference type="PIRSR" id="PIRSR000097-3"/>
    </source>
</evidence>
<dbReference type="Pfam" id="PF00248">
    <property type="entry name" value="Aldo_ket_red"/>
    <property type="match status" value="1"/>
</dbReference>
<dbReference type="Gene3D" id="3.20.20.100">
    <property type="entry name" value="NADP-dependent oxidoreductase domain"/>
    <property type="match status" value="1"/>
</dbReference>
<feature type="domain" description="NADP-dependent oxidoreductase" evidence="4">
    <location>
        <begin position="34"/>
        <end position="309"/>
    </location>
</feature>
<dbReference type="OrthoDB" id="416253at2759"/>
<evidence type="ECO:0000313" key="5">
    <source>
        <dbReference type="EMBL" id="CAD6189443.1"/>
    </source>
</evidence>
<evidence type="ECO:0000256" key="2">
    <source>
        <dbReference type="PIRSR" id="PIRSR000097-2"/>
    </source>
</evidence>
<dbReference type="PROSITE" id="PS00063">
    <property type="entry name" value="ALDOKETO_REDUCTASE_3"/>
    <property type="match status" value="1"/>
</dbReference>
<dbReference type="PANTHER" id="PTHR11732">
    <property type="entry name" value="ALDO/KETO REDUCTASE"/>
    <property type="match status" value="1"/>
</dbReference>
<dbReference type="InterPro" id="IPR036812">
    <property type="entry name" value="NAD(P)_OxRdtase_dom_sf"/>
</dbReference>
<protein>
    <recommendedName>
        <fullName evidence="4">NADP-dependent oxidoreductase domain-containing protein</fullName>
    </recommendedName>
</protein>